<dbReference type="Proteomes" id="UP000316778">
    <property type="component" value="Unassembled WGS sequence"/>
</dbReference>
<keyword evidence="2" id="KW-1185">Reference proteome</keyword>
<dbReference type="RefSeq" id="WP_145716077.1">
    <property type="nucleotide sequence ID" value="NZ_BAAAFY010000005.1"/>
</dbReference>
<sequence>MKTNTSEWAARDYVDHLRKAIESGEKLQIISAFDLIQASDVDFGQTESSIAEDYDDLVEKGNSIIYR</sequence>
<dbReference type="EMBL" id="VLLG01000004">
    <property type="protein sequence ID" value="TWI86337.1"/>
    <property type="molecule type" value="Genomic_DNA"/>
</dbReference>
<evidence type="ECO:0000313" key="1">
    <source>
        <dbReference type="EMBL" id="TWI86337.1"/>
    </source>
</evidence>
<evidence type="ECO:0000313" key="2">
    <source>
        <dbReference type="Proteomes" id="UP000316778"/>
    </source>
</evidence>
<organism evidence="1 2">
    <name type="scientific">Chitinophaga japonensis</name>
    <name type="common">Flexibacter japonensis</name>
    <dbReference type="NCBI Taxonomy" id="104662"/>
    <lineage>
        <taxon>Bacteria</taxon>
        <taxon>Pseudomonadati</taxon>
        <taxon>Bacteroidota</taxon>
        <taxon>Chitinophagia</taxon>
        <taxon>Chitinophagales</taxon>
        <taxon>Chitinophagaceae</taxon>
        <taxon>Chitinophaga</taxon>
    </lineage>
</organism>
<name>A0A562SYB8_CHIJA</name>
<accession>A0A562SYB8</accession>
<comment type="caution">
    <text evidence="1">The sequence shown here is derived from an EMBL/GenBank/DDBJ whole genome shotgun (WGS) entry which is preliminary data.</text>
</comment>
<proteinExistence type="predicted"/>
<dbReference type="AlphaFoldDB" id="A0A562SYB8"/>
<reference evidence="1 2" key="1">
    <citation type="journal article" date="2013" name="Stand. Genomic Sci.">
        <title>Genomic Encyclopedia of Type Strains, Phase I: The one thousand microbial genomes (KMG-I) project.</title>
        <authorList>
            <person name="Kyrpides N.C."/>
            <person name="Woyke T."/>
            <person name="Eisen J.A."/>
            <person name="Garrity G."/>
            <person name="Lilburn T.G."/>
            <person name="Beck B.J."/>
            <person name="Whitman W.B."/>
            <person name="Hugenholtz P."/>
            <person name="Klenk H.P."/>
        </authorList>
    </citation>
    <scope>NUCLEOTIDE SEQUENCE [LARGE SCALE GENOMIC DNA]</scope>
    <source>
        <strain evidence="1 2">DSM 13484</strain>
    </source>
</reference>
<protein>
    <submittedName>
        <fullName evidence="1">Uncharacterized protein</fullName>
    </submittedName>
</protein>
<gene>
    <name evidence="1" type="ORF">LX66_3591</name>
</gene>